<keyword evidence="2" id="KW-1185">Reference proteome</keyword>
<evidence type="ECO:0000313" key="1">
    <source>
        <dbReference type="EMBL" id="WQF89858.1"/>
    </source>
</evidence>
<reference evidence="2" key="1">
    <citation type="journal article" date="2023" name="bioRxiv">
        <title>Complete genome of the Medicago anthracnose fungus, Colletotrichum destructivum, reveals a mini-chromosome-like region within a core chromosome.</title>
        <authorList>
            <person name="Lapalu N."/>
            <person name="Simon A."/>
            <person name="Lu A."/>
            <person name="Plaumann P.-L."/>
            <person name="Amselem J."/>
            <person name="Pigne S."/>
            <person name="Auger A."/>
            <person name="Koch C."/>
            <person name="Dallery J.-F."/>
            <person name="O'Connell R.J."/>
        </authorList>
    </citation>
    <scope>NUCLEOTIDE SEQUENCE [LARGE SCALE GENOMIC DNA]</scope>
    <source>
        <strain evidence="2">CBS 520.97</strain>
    </source>
</reference>
<organism evidence="1 2">
    <name type="scientific">Colletotrichum destructivum</name>
    <dbReference type="NCBI Taxonomy" id="34406"/>
    <lineage>
        <taxon>Eukaryota</taxon>
        <taxon>Fungi</taxon>
        <taxon>Dikarya</taxon>
        <taxon>Ascomycota</taxon>
        <taxon>Pezizomycotina</taxon>
        <taxon>Sordariomycetes</taxon>
        <taxon>Hypocreomycetidae</taxon>
        <taxon>Glomerellales</taxon>
        <taxon>Glomerellaceae</taxon>
        <taxon>Colletotrichum</taxon>
        <taxon>Colletotrichum destructivum species complex</taxon>
    </lineage>
</organism>
<dbReference type="EMBL" id="CP137314">
    <property type="protein sequence ID" value="WQF89858.1"/>
    <property type="molecule type" value="Genomic_DNA"/>
</dbReference>
<dbReference type="RefSeq" id="XP_062787079.1">
    <property type="nucleotide sequence ID" value="XM_062931028.1"/>
</dbReference>
<gene>
    <name evidence="1" type="ORF">CDEST_14872</name>
</gene>
<sequence>MQYYNSECQKSHKATRKRNSFVGDGPQQVSYGGRKYLWGNIPAIDVLQLVANEGEASGEKLRLLFADFDASADCIIHVWYSAFLRKSDLDILQQRIRPLIEEVCHKLTGKSTDKLLAKTWTYGQRSVRLVLQKSAWDALLAFTDKPKDLTMEQARTLRTTLAEDRMDFRNRHLWFQTPSHRVAMVRFREDGLLLPFGASQVDFQQPNPTMFQDAESWPMKDDADPLHGWFSKEVQETSNGPASDDIYGKLFVHTQALLFVFLGRLPGLQASFQLFQMDASDVPGHLEAGSYTRIEVSNISDTGYLGIHRTLGCMVPLLQSPTVNRHATVITLVMNAVEENLTDLERFSGMIPGGATWMRTLRYLSLTNRQLEPKDPVIFKILAAQDCLANHGVVFSRFPLMFKLSEAPRIVGAAMKDEHTVIEKWPFRLKLQPGQPGAQAEFNRLVGGGVPSKEFCLEWKRV</sequence>
<protein>
    <recommendedName>
        <fullName evidence="3">DUF4470 domain-containing protein</fullName>
    </recommendedName>
</protein>
<dbReference type="Proteomes" id="UP001322277">
    <property type="component" value="Chromosome 10"/>
</dbReference>
<dbReference type="KEGG" id="cdet:87951372"/>
<accession>A0AAX4J367</accession>
<dbReference type="AlphaFoldDB" id="A0AAX4J367"/>
<evidence type="ECO:0008006" key="3">
    <source>
        <dbReference type="Google" id="ProtNLM"/>
    </source>
</evidence>
<proteinExistence type="predicted"/>
<dbReference type="GeneID" id="87951372"/>
<name>A0AAX4J367_9PEZI</name>
<evidence type="ECO:0000313" key="2">
    <source>
        <dbReference type="Proteomes" id="UP001322277"/>
    </source>
</evidence>